<evidence type="ECO:0000313" key="3">
    <source>
        <dbReference type="Proteomes" id="UP000032300"/>
    </source>
</evidence>
<keyword evidence="3" id="KW-1185">Reference proteome</keyword>
<dbReference type="Proteomes" id="UP000032300">
    <property type="component" value="Chromosome"/>
</dbReference>
<dbReference type="EMBL" id="CP010836">
    <property type="protein sequence ID" value="AJP73634.1"/>
    <property type="molecule type" value="Genomic_DNA"/>
</dbReference>
<dbReference type="AlphaFoldDB" id="A0A7U4LGY6"/>
<proteinExistence type="predicted"/>
<dbReference type="KEGG" id="sphi:TS85_20260"/>
<sequence length="79" mass="8185">MPGSAVEALAQKLKEAHAAAPEGRKVASIYMFGLANASALRGVSKHDVAERAGLSRSYGTDLATAVVLSEYVTITKPLA</sequence>
<evidence type="ECO:0000259" key="1">
    <source>
        <dbReference type="Pfam" id="PF24718"/>
    </source>
</evidence>
<accession>A0A7U4LGY6</accession>
<reference evidence="2 3" key="1">
    <citation type="journal article" date="2015" name="Int. J. Syst. Evol. Microbiol.">
        <title>Sphingomonas hengshuiensis sp. nov., isolated from lake wetland.</title>
        <authorList>
            <person name="Wei S."/>
            <person name="Wang T."/>
            <person name="Liu H."/>
            <person name="Zhang C."/>
            <person name="Guo J."/>
            <person name="Wang Q."/>
            <person name="Liang K."/>
            <person name="Zhang Z."/>
        </authorList>
    </citation>
    <scope>NUCLEOTIDE SEQUENCE [LARGE SCALE GENOMIC DNA]</scope>
    <source>
        <strain evidence="2 3">WHSC-8</strain>
    </source>
</reference>
<gene>
    <name evidence="2" type="ORF">TS85_20260</name>
</gene>
<name>A0A7U4LGY6_9SPHN</name>
<reference evidence="2 3" key="2">
    <citation type="submission" date="2015-02" db="EMBL/GenBank/DDBJ databases">
        <title>The complete genome of Sphingomonas hengshuiensis sp. WHSC-8 isolated from soil of Hengshui Lake.</title>
        <authorList>
            <person name="Wei S."/>
            <person name="Guo J."/>
            <person name="Su C."/>
            <person name="Wu R."/>
            <person name="Zhang Z."/>
            <person name="Liang K."/>
            <person name="Li H."/>
            <person name="Wang T."/>
            <person name="Liu H."/>
            <person name="Zhang C."/>
            <person name="Li Z."/>
            <person name="Wang Q."/>
            <person name="Meng J."/>
        </authorList>
    </citation>
    <scope>NUCLEOTIDE SEQUENCE [LARGE SCALE GENOMIC DNA]</scope>
    <source>
        <strain evidence="2 3">WHSC-8</strain>
    </source>
</reference>
<dbReference type="Pfam" id="PF24718">
    <property type="entry name" value="HTH_73"/>
    <property type="match status" value="1"/>
</dbReference>
<dbReference type="InterPro" id="IPR056975">
    <property type="entry name" value="HTH_73"/>
</dbReference>
<evidence type="ECO:0000313" key="2">
    <source>
        <dbReference type="EMBL" id="AJP73634.1"/>
    </source>
</evidence>
<protein>
    <recommendedName>
        <fullName evidence="1">HTH-like domain-containing protein</fullName>
    </recommendedName>
</protein>
<feature type="domain" description="HTH-like" evidence="1">
    <location>
        <begin position="7"/>
        <end position="74"/>
    </location>
</feature>
<organism evidence="2 3">
    <name type="scientific">Sphingomonas hengshuiensis</name>
    <dbReference type="NCBI Taxonomy" id="1609977"/>
    <lineage>
        <taxon>Bacteria</taxon>
        <taxon>Pseudomonadati</taxon>
        <taxon>Pseudomonadota</taxon>
        <taxon>Alphaproteobacteria</taxon>
        <taxon>Sphingomonadales</taxon>
        <taxon>Sphingomonadaceae</taxon>
        <taxon>Sphingomonas</taxon>
    </lineage>
</organism>